<dbReference type="Proteomes" id="UP001600888">
    <property type="component" value="Unassembled WGS sequence"/>
</dbReference>
<evidence type="ECO:0000256" key="1">
    <source>
        <dbReference type="ARBA" id="ARBA00004141"/>
    </source>
</evidence>
<keyword evidence="8" id="KW-1185">Reference proteome</keyword>
<reference evidence="7 8" key="1">
    <citation type="submission" date="2024-03" db="EMBL/GenBank/DDBJ databases">
        <title>A high-quality draft genome sequence of Diaporthe vaccinii, a causative agent of upright dieback and viscid rot disease in cranberry plants.</title>
        <authorList>
            <person name="Sarrasin M."/>
            <person name="Lang B.F."/>
            <person name="Burger G."/>
        </authorList>
    </citation>
    <scope>NUCLEOTIDE SEQUENCE [LARGE SCALE GENOMIC DNA]</scope>
    <source>
        <strain evidence="7 8">IS7</strain>
    </source>
</reference>
<comment type="caution">
    <text evidence="7">The sequence shown here is derived from an EMBL/GenBank/DDBJ whole genome shotgun (WGS) entry which is preliminary data.</text>
</comment>
<evidence type="ECO:0000313" key="7">
    <source>
        <dbReference type="EMBL" id="KAL2291891.1"/>
    </source>
</evidence>
<evidence type="ECO:0000256" key="4">
    <source>
        <dbReference type="ARBA" id="ARBA00022989"/>
    </source>
</evidence>
<dbReference type="InterPro" id="IPR007248">
    <property type="entry name" value="Mpv17_PMP22"/>
</dbReference>
<evidence type="ECO:0000313" key="8">
    <source>
        <dbReference type="Proteomes" id="UP001600888"/>
    </source>
</evidence>
<name>A0ABR4FB22_9PEZI</name>
<accession>A0ABR4FB22</accession>
<proteinExistence type="inferred from homology"/>
<protein>
    <submittedName>
        <fullName evidence="7">Uncharacterized protein</fullName>
    </submittedName>
</protein>
<dbReference type="EMBL" id="JBAWTH010000005">
    <property type="protein sequence ID" value="KAL2291891.1"/>
    <property type="molecule type" value="Genomic_DNA"/>
</dbReference>
<evidence type="ECO:0000256" key="5">
    <source>
        <dbReference type="ARBA" id="ARBA00023136"/>
    </source>
</evidence>
<evidence type="ECO:0000256" key="6">
    <source>
        <dbReference type="RuleBase" id="RU363053"/>
    </source>
</evidence>
<dbReference type="PANTHER" id="PTHR11266">
    <property type="entry name" value="PEROXISOMAL MEMBRANE PROTEIN 2, PXMP2 MPV17"/>
    <property type="match status" value="1"/>
</dbReference>
<gene>
    <name evidence="7" type="ORF">FJTKL_12053</name>
</gene>
<dbReference type="PANTHER" id="PTHR11266:SF17">
    <property type="entry name" value="PROTEIN MPV17"/>
    <property type="match status" value="1"/>
</dbReference>
<evidence type="ECO:0000256" key="2">
    <source>
        <dbReference type="ARBA" id="ARBA00006824"/>
    </source>
</evidence>
<organism evidence="7 8">
    <name type="scientific">Diaporthe vaccinii</name>
    <dbReference type="NCBI Taxonomy" id="105482"/>
    <lineage>
        <taxon>Eukaryota</taxon>
        <taxon>Fungi</taxon>
        <taxon>Dikarya</taxon>
        <taxon>Ascomycota</taxon>
        <taxon>Pezizomycotina</taxon>
        <taxon>Sordariomycetes</taxon>
        <taxon>Sordariomycetidae</taxon>
        <taxon>Diaporthales</taxon>
        <taxon>Diaporthaceae</taxon>
        <taxon>Diaporthe</taxon>
        <taxon>Diaporthe eres species complex</taxon>
    </lineage>
</organism>
<comment type="subcellular location">
    <subcellularLocation>
        <location evidence="1">Membrane</location>
        <topology evidence="1">Multi-pass membrane protein</topology>
    </subcellularLocation>
</comment>
<evidence type="ECO:0000256" key="3">
    <source>
        <dbReference type="ARBA" id="ARBA00022692"/>
    </source>
</evidence>
<keyword evidence="5" id="KW-0472">Membrane</keyword>
<comment type="similarity">
    <text evidence="2 6">Belongs to the peroxisomal membrane protein PXMP2/4 family.</text>
</comment>
<keyword evidence="4" id="KW-1133">Transmembrane helix</keyword>
<dbReference type="Pfam" id="PF04117">
    <property type="entry name" value="Mpv17_PMP22"/>
    <property type="match status" value="1"/>
</dbReference>
<sequence>MVLYGGAVFGPAATTWYKFLAKNVNLKSPNGTILARVALDQGVFAPVFIGVFLSSMATLEGNPVKEKLDKNYKTALTSNYMLWPFVQAVNFKVVPLEHRVLFVNVISIGWNCYLSYLNSS</sequence>
<keyword evidence="3" id="KW-0812">Transmembrane</keyword>